<evidence type="ECO:0000313" key="3">
    <source>
        <dbReference type="Proteomes" id="UP000215914"/>
    </source>
</evidence>
<name>A0A251S9T6_HELAN</name>
<proteinExistence type="predicted"/>
<feature type="transmembrane region" description="Helical" evidence="1">
    <location>
        <begin position="34"/>
        <end position="53"/>
    </location>
</feature>
<dbReference type="EMBL" id="CM007904">
    <property type="protein sequence ID" value="OTF95302.1"/>
    <property type="molecule type" value="Genomic_DNA"/>
</dbReference>
<keyword evidence="1" id="KW-1133">Transmembrane helix</keyword>
<organism evidence="2 3">
    <name type="scientific">Helianthus annuus</name>
    <name type="common">Common sunflower</name>
    <dbReference type="NCBI Taxonomy" id="4232"/>
    <lineage>
        <taxon>Eukaryota</taxon>
        <taxon>Viridiplantae</taxon>
        <taxon>Streptophyta</taxon>
        <taxon>Embryophyta</taxon>
        <taxon>Tracheophyta</taxon>
        <taxon>Spermatophyta</taxon>
        <taxon>Magnoliopsida</taxon>
        <taxon>eudicotyledons</taxon>
        <taxon>Gunneridae</taxon>
        <taxon>Pentapetalae</taxon>
        <taxon>asterids</taxon>
        <taxon>campanulids</taxon>
        <taxon>Asterales</taxon>
        <taxon>Asteraceae</taxon>
        <taxon>Asteroideae</taxon>
        <taxon>Heliantheae alliance</taxon>
        <taxon>Heliantheae</taxon>
        <taxon>Helianthus</taxon>
    </lineage>
</organism>
<dbReference type="Proteomes" id="UP000215914">
    <property type="component" value="Chromosome 15"/>
</dbReference>
<accession>A0A251S9T6</accession>
<reference evidence="3" key="1">
    <citation type="journal article" date="2017" name="Nature">
        <title>The sunflower genome provides insights into oil metabolism, flowering and Asterid evolution.</title>
        <authorList>
            <person name="Badouin H."/>
            <person name="Gouzy J."/>
            <person name="Grassa C.J."/>
            <person name="Murat F."/>
            <person name="Staton S.E."/>
            <person name="Cottret L."/>
            <person name="Lelandais-Briere C."/>
            <person name="Owens G.L."/>
            <person name="Carrere S."/>
            <person name="Mayjonade B."/>
            <person name="Legrand L."/>
            <person name="Gill N."/>
            <person name="Kane N.C."/>
            <person name="Bowers J.E."/>
            <person name="Hubner S."/>
            <person name="Bellec A."/>
            <person name="Berard A."/>
            <person name="Berges H."/>
            <person name="Blanchet N."/>
            <person name="Boniface M.C."/>
            <person name="Brunel D."/>
            <person name="Catrice O."/>
            <person name="Chaidir N."/>
            <person name="Claudel C."/>
            <person name="Donnadieu C."/>
            <person name="Faraut T."/>
            <person name="Fievet G."/>
            <person name="Helmstetter N."/>
            <person name="King M."/>
            <person name="Knapp S.J."/>
            <person name="Lai Z."/>
            <person name="Le Paslier M.C."/>
            <person name="Lippi Y."/>
            <person name="Lorenzon L."/>
            <person name="Mandel J.R."/>
            <person name="Marage G."/>
            <person name="Marchand G."/>
            <person name="Marquand E."/>
            <person name="Bret-Mestries E."/>
            <person name="Morien E."/>
            <person name="Nambeesan S."/>
            <person name="Nguyen T."/>
            <person name="Pegot-Espagnet P."/>
            <person name="Pouilly N."/>
            <person name="Raftis F."/>
            <person name="Sallet E."/>
            <person name="Schiex T."/>
            <person name="Thomas J."/>
            <person name="Vandecasteele C."/>
            <person name="Vares D."/>
            <person name="Vear F."/>
            <person name="Vautrin S."/>
            <person name="Crespi M."/>
            <person name="Mangin B."/>
            <person name="Burke J.M."/>
            <person name="Salse J."/>
            <person name="Munos S."/>
            <person name="Vincourt P."/>
            <person name="Rieseberg L.H."/>
            <person name="Langlade N.B."/>
        </authorList>
    </citation>
    <scope>NUCLEOTIDE SEQUENCE [LARGE SCALE GENOMIC DNA]</scope>
    <source>
        <strain evidence="3">cv. SF193</strain>
    </source>
</reference>
<dbReference type="AlphaFoldDB" id="A0A251S9T6"/>
<sequence>MKLISVEVALLLRFWIQSKEDFNINYSYFPALRGGIKSILIWFIIVPILDIVIEKIFFRYHTEPN</sequence>
<evidence type="ECO:0000256" key="1">
    <source>
        <dbReference type="SAM" id="Phobius"/>
    </source>
</evidence>
<protein>
    <submittedName>
        <fullName evidence="2">Uncharacterized protein</fullName>
    </submittedName>
</protein>
<keyword evidence="1" id="KW-0812">Transmembrane</keyword>
<dbReference type="InParanoid" id="A0A251S9T6"/>
<gene>
    <name evidence="2" type="ORF">HannXRQ_Chr15g0481601</name>
</gene>
<keyword evidence="3" id="KW-1185">Reference proteome</keyword>
<evidence type="ECO:0000313" key="2">
    <source>
        <dbReference type="EMBL" id="OTF95302.1"/>
    </source>
</evidence>
<keyword evidence="1" id="KW-0472">Membrane</keyword>